<dbReference type="SMR" id="A2ED70"/>
<feature type="compositionally biased region" description="Basic residues" evidence="1">
    <location>
        <begin position="640"/>
        <end position="655"/>
    </location>
</feature>
<keyword evidence="2" id="KW-1133">Transmembrane helix</keyword>
<evidence type="ECO:0000313" key="4">
    <source>
        <dbReference type="Proteomes" id="UP000001542"/>
    </source>
</evidence>
<keyword evidence="2" id="KW-0812">Transmembrane</keyword>
<evidence type="ECO:0000313" key="3">
    <source>
        <dbReference type="EMBL" id="EAY09425.1"/>
    </source>
</evidence>
<accession>A2ED70</accession>
<feature type="region of interest" description="Disordered" evidence="1">
    <location>
        <begin position="338"/>
        <end position="365"/>
    </location>
</feature>
<feature type="compositionally biased region" description="Polar residues" evidence="1">
    <location>
        <begin position="105"/>
        <end position="119"/>
    </location>
</feature>
<proteinExistence type="predicted"/>
<protein>
    <submittedName>
        <fullName evidence="3">Uncharacterized protein</fullName>
    </submittedName>
</protein>
<feature type="region of interest" description="Disordered" evidence="1">
    <location>
        <begin position="88"/>
        <end position="140"/>
    </location>
</feature>
<dbReference type="Proteomes" id="UP000001542">
    <property type="component" value="Unassembled WGS sequence"/>
</dbReference>
<dbReference type="RefSeq" id="XP_001321648.1">
    <property type="nucleotide sequence ID" value="XM_001321613.1"/>
</dbReference>
<feature type="compositionally biased region" description="Acidic residues" evidence="1">
    <location>
        <begin position="88"/>
        <end position="99"/>
    </location>
</feature>
<keyword evidence="4" id="KW-1185">Reference proteome</keyword>
<dbReference type="VEuPathDB" id="TrichDB:TVAG_420470"/>
<dbReference type="AlphaFoldDB" id="A2ED70"/>
<dbReference type="KEGG" id="tva:4767344"/>
<reference evidence="3" key="1">
    <citation type="submission" date="2006-10" db="EMBL/GenBank/DDBJ databases">
        <authorList>
            <person name="Amadeo P."/>
            <person name="Zhao Q."/>
            <person name="Wortman J."/>
            <person name="Fraser-Liggett C."/>
            <person name="Carlton J."/>
        </authorList>
    </citation>
    <scope>NUCLEOTIDE SEQUENCE</scope>
    <source>
        <strain evidence="3">G3</strain>
    </source>
</reference>
<feature type="compositionally biased region" description="Basic and acidic residues" evidence="1">
    <location>
        <begin position="491"/>
        <end position="605"/>
    </location>
</feature>
<reference evidence="3" key="2">
    <citation type="journal article" date="2007" name="Science">
        <title>Draft genome sequence of the sexually transmitted pathogen Trichomonas vaginalis.</title>
        <authorList>
            <person name="Carlton J.M."/>
            <person name="Hirt R.P."/>
            <person name="Silva J.C."/>
            <person name="Delcher A.L."/>
            <person name="Schatz M."/>
            <person name="Zhao Q."/>
            <person name="Wortman J.R."/>
            <person name="Bidwell S.L."/>
            <person name="Alsmark U.C.M."/>
            <person name="Besteiro S."/>
            <person name="Sicheritz-Ponten T."/>
            <person name="Noel C.J."/>
            <person name="Dacks J.B."/>
            <person name="Foster P.G."/>
            <person name="Simillion C."/>
            <person name="Van de Peer Y."/>
            <person name="Miranda-Saavedra D."/>
            <person name="Barton G.J."/>
            <person name="Westrop G.D."/>
            <person name="Mueller S."/>
            <person name="Dessi D."/>
            <person name="Fiori P.L."/>
            <person name="Ren Q."/>
            <person name="Paulsen I."/>
            <person name="Zhang H."/>
            <person name="Bastida-Corcuera F.D."/>
            <person name="Simoes-Barbosa A."/>
            <person name="Brown M.T."/>
            <person name="Hayes R.D."/>
            <person name="Mukherjee M."/>
            <person name="Okumura C.Y."/>
            <person name="Schneider R."/>
            <person name="Smith A.J."/>
            <person name="Vanacova S."/>
            <person name="Villalvazo M."/>
            <person name="Haas B.J."/>
            <person name="Pertea M."/>
            <person name="Feldblyum T.V."/>
            <person name="Utterback T.R."/>
            <person name="Shu C.L."/>
            <person name="Osoegawa K."/>
            <person name="de Jong P.J."/>
            <person name="Hrdy I."/>
            <person name="Horvathova L."/>
            <person name="Zubacova Z."/>
            <person name="Dolezal P."/>
            <person name="Malik S.B."/>
            <person name="Logsdon J.M. Jr."/>
            <person name="Henze K."/>
            <person name="Gupta A."/>
            <person name="Wang C.C."/>
            <person name="Dunne R.L."/>
            <person name="Upcroft J.A."/>
            <person name="Upcroft P."/>
            <person name="White O."/>
            <person name="Salzberg S.L."/>
            <person name="Tang P."/>
            <person name="Chiu C.-H."/>
            <person name="Lee Y.-S."/>
            <person name="Embley T.M."/>
            <person name="Coombs G.H."/>
            <person name="Mottram J.C."/>
            <person name="Tachezy J."/>
            <person name="Fraser-Liggett C.M."/>
            <person name="Johnson P.J."/>
        </authorList>
    </citation>
    <scope>NUCLEOTIDE SEQUENCE [LARGE SCALE GENOMIC DNA]</scope>
    <source>
        <strain evidence="3">G3</strain>
    </source>
</reference>
<dbReference type="InParanoid" id="A2ED70"/>
<feature type="region of interest" description="Disordered" evidence="1">
    <location>
        <begin position="487"/>
        <end position="666"/>
    </location>
</feature>
<organism evidence="3 4">
    <name type="scientific">Trichomonas vaginalis (strain ATCC PRA-98 / G3)</name>
    <dbReference type="NCBI Taxonomy" id="412133"/>
    <lineage>
        <taxon>Eukaryota</taxon>
        <taxon>Metamonada</taxon>
        <taxon>Parabasalia</taxon>
        <taxon>Trichomonadida</taxon>
        <taxon>Trichomonadidae</taxon>
        <taxon>Trichomonas</taxon>
    </lineage>
</organism>
<evidence type="ECO:0000256" key="2">
    <source>
        <dbReference type="SAM" id="Phobius"/>
    </source>
</evidence>
<dbReference type="VEuPathDB" id="TrichDB:TVAGG3_0425150"/>
<feature type="transmembrane region" description="Helical" evidence="2">
    <location>
        <begin position="668"/>
        <end position="686"/>
    </location>
</feature>
<name>A2ED70_TRIV3</name>
<feature type="compositionally biased region" description="Polar residues" evidence="1">
    <location>
        <begin position="623"/>
        <end position="633"/>
    </location>
</feature>
<keyword evidence="2" id="KW-0472">Membrane</keyword>
<gene>
    <name evidence="3" type="ORF">TVAG_420470</name>
</gene>
<dbReference type="EMBL" id="DS113358">
    <property type="protein sequence ID" value="EAY09425.1"/>
    <property type="molecule type" value="Genomic_DNA"/>
</dbReference>
<sequence>MDTDEFSSSFEELTAKIQEDISTLAMSIENRDLNIDEITQSINDLNIMLDNVLVSCDNPNLYSQFANLKEQINEMVDNYISELENEVNEEESQLGEVPEDGLITDNDQNANNTELNKSNDQNEDLENDLPPGNQNEPNSAEDSMLKIQCHMIELAKLIENKETPIEEILEKSNILNSEIGEAIIQSYDQNEKDKLSYLRNEVNDYVDKFITTTSEILEHPTSSESDTEKNTLNENNEEKIISENQIKVEENKLDSIDDGYDNVKSNIESLIRSLISECDIEDIKNQCDSVNSAIDDYINKSDDTNRCMELANLKEEINRQVDSYVTAYESALSSEAQSDGVELSTALSDEERVEPAEGSSSVVSRDLDLSGVEGSSLESDIQSLLAALEEGDSDRVEEISNLAASVNASLDNAIVNSEDPSEAASLSAVKDDVNKRVDEFLSSVERDLSGIAVEEEEEASPAEGESALVEDVAVAEKAAEEAAAKLAEAAAAKESEEKAAEEKRLAEEQAAKEAEAQRAADEKAAAEKAAEEKRLAEEQAAKEAEAQRAADEKAAAEKAAEEKRLAEEQAAKEAEAQRAADEKAAAEKAAEEKRLAEEQAAKEAEPQMISEISQQIHDKITQDAVQENLPSTIETDKESKKPHKTTKRKRKVSKTKKSEEPIPQRTQILMASTALAGVVAAGIYLYRHNQKK</sequence>
<feature type="region of interest" description="Disordered" evidence="1">
    <location>
        <begin position="446"/>
        <end position="468"/>
    </location>
</feature>
<evidence type="ECO:0000256" key="1">
    <source>
        <dbReference type="SAM" id="MobiDB-lite"/>
    </source>
</evidence>